<evidence type="ECO:0000313" key="3">
    <source>
        <dbReference type="Proteomes" id="UP000095192"/>
    </source>
</evidence>
<gene>
    <name evidence="2" type="ORF">cyc_08293</name>
</gene>
<dbReference type="Proteomes" id="UP000095192">
    <property type="component" value="Unassembled WGS sequence"/>
</dbReference>
<feature type="region of interest" description="Disordered" evidence="1">
    <location>
        <begin position="147"/>
        <end position="170"/>
    </location>
</feature>
<feature type="region of interest" description="Disordered" evidence="1">
    <location>
        <begin position="210"/>
        <end position="231"/>
    </location>
</feature>
<feature type="compositionally biased region" description="Basic and acidic residues" evidence="1">
    <location>
        <begin position="154"/>
        <end position="163"/>
    </location>
</feature>
<dbReference type="InParanoid" id="A0A1D3DA41"/>
<dbReference type="EMBL" id="JROU02000132">
    <property type="protein sequence ID" value="OEH80312.1"/>
    <property type="molecule type" value="Genomic_DNA"/>
</dbReference>
<keyword evidence="3" id="KW-1185">Reference proteome</keyword>
<evidence type="ECO:0000313" key="2">
    <source>
        <dbReference type="EMBL" id="OEH80312.1"/>
    </source>
</evidence>
<feature type="compositionally biased region" description="Basic residues" evidence="1">
    <location>
        <begin position="62"/>
        <end position="76"/>
    </location>
</feature>
<organism evidence="2 3">
    <name type="scientific">Cyclospora cayetanensis</name>
    <dbReference type="NCBI Taxonomy" id="88456"/>
    <lineage>
        <taxon>Eukaryota</taxon>
        <taxon>Sar</taxon>
        <taxon>Alveolata</taxon>
        <taxon>Apicomplexa</taxon>
        <taxon>Conoidasida</taxon>
        <taxon>Coccidia</taxon>
        <taxon>Eucoccidiorida</taxon>
        <taxon>Eimeriorina</taxon>
        <taxon>Eimeriidae</taxon>
        <taxon>Cyclospora</taxon>
    </lineage>
</organism>
<name>A0A1D3DA41_9EIME</name>
<proteinExistence type="predicted"/>
<protein>
    <submittedName>
        <fullName evidence="2">Uncharacterized protein</fullName>
    </submittedName>
</protein>
<reference evidence="2 3" key="1">
    <citation type="journal article" date="2016" name="BMC Genomics">
        <title>Comparative genomics reveals Cyclospora cayetanensis possesses coccidia-like metabolism and invasion components but unique surface antigens.</title>
        <authorList>
            <person name="Liu S."/>
            <person name="Wang L."/>
            <person name="Zheng H."/>
            <person name="Xu Z."/>
            <person name="Roellig D.M."/>
            <person name="Li N."/>
            <person name="Frace M.A."/>
            <person name="Tang K."/>
            <person name="Arrowood M.J."/>
            <person name="Moss D.M."/>
            <person name="Zhang L."/>
            <person name="Feng Y."/>
            <person name="Xiao L."/>
        </authorList>
    </citation>
    <scope>NUCLEOTIDE SEQUENCE [LARGE SCALE GENOMIC DNA]</scope>
    <source>
        <strain evidence="2 3">CHN_HEN01</strain>
    </source>
</reference>
<feature type="compositionally biased region" description="Basic and acidic residues" evidence="1">
    <location>
        <begin position="92"/>
        <end position="104"/>
    </location>
</feature>
<feature type="region of interest" description="Disordered" evidence="1">
    <location>
        <begin position="1"/>
        <end position="115"/>
    </location>
</feature>
<dbReference type="VEuPathDB" id="ToxoDB:cyc_08293"/>
<sequence length="260" mass="28587">MPSSAKTADALQTLAPASTGDKDAGTKTEAFRETFVDSAPRLAAGRGSLEAAACSNQGPSRSKQRRRRHKPQKRQPRPQQQAEEKELDEELRELQRQSSRERRLLQQNTAKQQQQPDYRNGLLFCKLPLRGKTKIWECPQQTVTAFPSSPSGILKDEAPKAEDSQPSSHGCNLPTQLSRVKNVLCSFATAAISEAIEQLFSDGATGAIRGHGRRAGGKNRQGSATTLEADVARAKDGPYSARDETHIRDCSHVMIKQRET</sequence>
<feature type="compositionally biased region" description="Basic and acidic residues" evidence="1">
    <location>
        <begin position="20"/>
        <end position="35"/>
    </location>
</feature>
<evidence type="ECO:0000256" key="1">
    <source>
        <dbReference type="SAM" id="MobiDB-lite"/>
    </source>
</evidence>
<feature type="compositionally biased region" description="Low complexity" evidence="1">
    <location>
        <begin position="105"/>
        <end position="115"/>
    </location>
</feature>
<dbReference type="AlphaFoldDB" id="A0A1D3DA41"/>
<comment type="caution">
    <text evidence="2">The sequence shown here is derived from an EMBL/GenBank/DDBJ whole genome shotgun (WGS) entry which is preliminary data.</text>
</comment>
<accession>A0A1D3DA41</accession>